<feature type="non-terminal residue" evidence="2">
    <location>
        <position position="1"/>
    </location>
</feature>
<accession>A0A814NPQ4</accession>
<dbReference type="Proteomes" id="UP000663879">
    <property type="component" value="Unassembled WGS sequence"/>
</dbReference>
<reference evidence="2" key="1">
    <citation type="submission" date="2021-02" db="EMBL/GenBank/DDBJ databases">
        <authorList>
            <person name="Nowell W R."/>
        </authorList>
    </citation>
    <scope>NUCLEOTIDE SEQUENCE</scope>
    <source>
        <strain evidence="2">Ploen Becks lab</strain>
    </source>
</reference>
<sequence length="311" mass="35916">DENIYVAFLKVLREHIHSPPKSVTSDFELAFINACKRVFPESSIYGCFFHYEQAIWRKIQELAQVIAFVPVEDVKIIFNRIKSAIDKNIEFYPNIIQLFTYLEETWVGYETTKKTGRGRGVKSEEIEQNAPLPSTSTHVSSPTTFTSSDNNESQVQTLNEMTNHFIPPTNFNDESNIPTCHILQTANSIDLNNQASTNQNFHPYQNNQLGLNLQYPYFNNHNQNHMYEQSQNISSFIAQPNHQFIHGSMSNLYQSNINSERIEFQNYIQTIFYSNQYPQQPINHHLADLTNSNPSIVQTTTQESSKETISF</sequence>
<name>A0A814NPQ4_9BILA</name>
<comment type="caution">
    <text evidence="2">The sequence shown here is derived from an EMBL/GenBank/DDBJ whole genome shotgun (WGS) entry which is preliminary data.</text>
</comment>
<dbReference type="OrthoDB" id="9988443at2759"/>
<feature type="region of interest" description="Disordered" evidence="1">
    <location>
        <begin position="118"/>
        <end position="151"/>
    </location>
</feature>
<dbReference type="AlphaFoldDB" id="A0A814NPQ4"/>
<gene>
    <name evidence="2" type="ORF">OXX778_LOCUS20944</name>
</gene>
<keyword evidence="3" id="KW-1185">Reference proteome</keyword>
<evidence type="ECO:0000313" key="2">
    <source>
        <dbReference type="EMBL" id="CAF1096700.1"/>
    </source>
</evidence>
<proteinExistence type="predicted"/>
<organism evidence="2 3">
    <name type="scientific">Brachionus calyciflorus</name>
    <dbReference type="NCBI Taxonomy" id="104777"/>
    <lineage>
        <taxon>Eukaryota</taxon>
        <taxon>Metazoa</taxon>
        <taxon>Spiralia</taxon>
        <taxon>Gnathifera</taxon>
        <taxon>Rotifera</taxon>
        <taxon>Eurotatoria</taxon>
        <taxon>Monogononta</taxon>
        <taxon>Pseudotrocha</taxon>
        <taxon>Ploima</taxon>
        <taxon>Brachionidae</taxon>
        <taxon>Brachionus</taxon>
    </lineage>
</organism>
<evidence type="ECO:0000313" key="3">
    <source>
        <dbReference type="Proteomes" id="UP000663879"/>
    </source>
</evidence>
<evidence type="ECO:0008006" key="4">
    <source>
        <dbReference type="Google" id="ProtNLM"/>
    </source>
</evidence>
<feature type="compositionally biased region" description="Low complexity" evidence="1">
    <location>
        <begin position="134"/>
        <end position="148"/>
    </location>
</feature>
<protein>
    <recommendedName>
        <fullName evidence="4">MULE transposase domain-containing protein</fullName>
    </recommendedName>
</protein>
<dbReference type="EMBL" id="CAJNOC010007326">
    <property type="protein sequence ID" value="CAF1096700.1"/>
    <property type="molecule type" value="Genomic_DNA"/>
</dbReference>
<evidence type="ECO:0000256" key="1">
    <source>
        <dbReference type="SAM" id="MobiDB-lite"/>
    </source>
</evidence>